<evidence type="ECO:0000313" key="10">
    <source>
        <dbReference type="Proteomes" id="UP000019205"/>
    </source>
</evidence>
<dbReference type="AlphaFoldDB" id="A4A7I2"/>
<keyword evidence="10" id="KW-1185">Reference proteome</keyword>
<keyword evidence="4 7" id="KW-0812">Transmembrane</keyword>
<dbReference type="EMBL" id="AAOA02000002">
    <property type="protein sequence ID" value="EAQ98251.2"/>
    <property type="molecule type" value="Genomic_DNA"/>
</dbReference>
<dbReference type="eggNOG" id="COG0738">
    <property type="taxonomic scope" value="Bacteria"/>
</dbReference>
<dbReference type="PROSITE" id="PS50850">
    <property type="entry name" value="MFS"/>
    <property type="match status" value="1"/>
</dbReference>
<evidence type="ECO:0000259" key="8">
    <source>
        <dbReference type="PROSITE" id="PS50850"/>
    </source>
</evidence>
<evidence type="ECO:0000256" key="4">
    <source>
        <dbReference type="ARBA" id="ARBA00022692"/>
    </source>
</evidence>
<dbReference type="NCBIfam" id="NF002982">
    <property type="entry name" value="PRK03699.1"/>
    <property type="match status" value="1"/>
</dbReference>
<gene>
    <name evidence="9" type="ORF">KT71_03352</name>
</gene>
<dbReference type="PANTHER" id="PTHR23514:SF3">
    <property type="entry name" value="BYPASS OF STOP CODON PROTEIN 6"/>
    <property type="match status" value="1"/>
</dbReference>
<protein>
    <submittedName>
        <fullName evidence="9">Major Facilitator Superfamily</fullName>
    </submittedName>
</protein>
<evidence type="ECO:0000256" key="1">
    <source>
        <dbReference type="ARBA" id="ARBA00004127"/>
    </source>
</evidence>
<feature type="transmembrane region" description="Helical" evidence="7">
    <location>
        <begin position="204"/>
        <end position="227"/>
    </location>
</feature>
<dbReference type="InterPro" id="IPR036259">
    <property type="entry name" value="MFS_trans_sf"/>
</dbReference>
<comment type="similarity">
    <text evidence="2">Belongs to the major facilitator superfamily.</text>
</comment>
<sequence length="394" mass="41776">MDNSSNTVRVTLACFLAYFVMSGMLAPIGIVLPPLADYLGEPVAAVAPIFSWLTLGILLGSALALLVFDVLTLRIWILLVYLAVVIALLTLRLNDSLLALRLSLGVVGTACGIGLAAAASTITQLYAEDHRASMLVITDGSFSVAGIVVSTLAVSLVAADFHWSAPYLAVAAVAAAVVLLVATARFPATGDPQLQRSEKGAWPLPVWLCVCALFLYTLGQYSLLWWLPTYLEASLNAPRDEAGAVVARFWTGMLIAQLFVAWWVLRIGARRLVLLCVSGAFLGSLPLWLSESLSLLPWLSLLWGIANLGLLKIVISFATLAVPNPSPRLVATLLFGATSGTAISPTVTSLIATAADARVVLQFGSLCYLVLAALVFGAWWIMQRGAERAPATVA</sequence>
<feature type="transmembrane region" description="Helical" evidence="7">
    <location>
        <begin position="329"/>
        <end position="353"/>
    </location>
</feature>
<feature type="domain" description="Major facilitator superfamily (MFS) profile" evidence="8">
    <location>
        <begin position="10"/>
        <end position="389"/>
    </location>
</feature>
<dbReference type="GO" id="GO:0016020">
    <property type="term" value="C:membrane"/>
    <property type="evidence" value="ECO:0007669"/>
    <property type="project" value="TreeGrafter"/>
</dbReference>
<dbReference type="RefSeq" id="WP_023659838.1">
    <property type="nucleotide sequence ID" value="NZ_CM002299.1"/>
</dbReference>
<comment type="subcellular location">
    <subcellularLocation>
        <location evidence="1">Endomembrane system</location>
        <topology evidence="1">Multi-pass membrane protein</topology>
    </subcellularLocation>
</comment>
<dbReference type="PANTHER" id="PTHR23514">
    <property type="entry name" value="BYPASS OF STOP CODON PROTEIN 6"/>
    <property type="match status" value="1"/>
</dbReference>
<keyword evidence="5 7" id="KW-1133">Transmembrane helix</keyword>
<dbReference type="InterPro" id="IPR051788">
    <property type="entry name" value="MFS_Transporter"/>
</dbReference>
<dbReference type="SUPFAM" id="SSF103473">
    <property type="entry name" value="MFS general substrate transporter"/>
    <property type="match status" value="1"/>
</dbReference>
<feature type="transmembrane region" description="Helical" evidence="7">
    <location>
        <begin position="75"/>
        <end position="93"/>
    </location>
</feature>
<evidence type="ECO:0000256" key="6">
    <source>
        <dbReference type="ARBA" id="ARBA00023136"/>
    </source>
</evidence>
<feature type="transmembrane region" description="Helical" evidence="7">
    <location>
        <begin position="12"/>
        <end position="32"/>
    </location>
</feature>
<accession>A4A7I2</accession>
<dbReference type="STRING" id="314285.KT71_03352"/>
<dbReference type="OrthoDB" id="7054440at2"/>
<feature type="transmembrane region" description="Helical" evidence="7">
    <location>
        <begin position="99"/>
        <end position="122"/>
    </location>
</feature>
<evidence type="ECO:0000256" key="5">
    <source>
        <dbReference type="ARBA" id="ARBA00022989"/>
    </source>
</evidence>
<keyword evidence="6 7" id="KW-0472">Membrane</keyword>
<dbReference type="HOGENOM" id="CLU_056916_2_0_6"/>
<reference evidence="9 10" key="1">
    <citation type="journal article" date="2007" name="Proc. Natl. Acad. Sci. U.S.A.">
        <title>Characterization of a marine gammaproteobacterium capable of aerobic anoxygenic photosynthesis.</title>
        <authorList>
            <person name="Fuchs B.M."/>
            <person name="Spring S."/>
            <person name="Teeling H."/>
            <person name="Quast C."/>
            <person name="Wulf J."/>
            <person name="Schattenhofer M."/>
            <person name="Yan S."/>
            <person name="Ferriera S."/>
            <person name="Johnson J."/>
            <person name="Glockner F.O."/>
            <person name="Amann R."/>
        </authorList>
    </citation>
    <scope>NUCLEOTIDE SEQUENCE [LARGE SCALE GENOMIC DNA]</scope>
    <source>
        <strain evidence="9">KT71</strain>
    </source>
</reference>
<feature type="transmembrane region" description="Helical" evidence="7">
    <location>
        <begin position="44"/>
        <end position="68"/>
    </location>
</feature>
<proteinExistence type="inferred from homology"/>
<feature type="transmembrane region" description="Helical" evidence="7">
    <location>
        <begin position="272"/>
        <end position="289"/>
    </location>
</feature>
<dbReference type="InterPro" id="IPR020846">
    <property type="entry name" value="MFS_dom"/>
</dbReference>
<dbReference type="Gene3D" id="1.20.1250.20">
    <property type="entry name" value="MFS general substrate transporter like domains"/>
    <property type="match status" value="2"/>
</dbReference>
<evidence type="ECO:0000256" key="2">
    <source>
        <dbReference type="ARBA" id="ARBA00008335"/>
    </source>
</evidence>
<dbReference type="Pfam" id="PF07690">
    <property type="entry name" value="MFS_1"/>
    <property type="match status" value="1"/>
</dbReference>
<comment type="caution">
    <text evidence="9">The sequence shown here is derived from an EMBL/GenBank/DDBJ whole genome shotgun (WGS) entry which is preliminary data.</text>
</comment>
<evidence type="ECO:0000256" key="7">
    <source>
        <dbReference type="SAM" id="Phobius"/>
    </source>
</evidence>
<feature type="transmembrane region" description="Helical" evidence="7">
    <location>
        <begin position="247"/>
        <end position="265"/>
    </location>
</feature>
<organism evidence="9 10">
    <name type="scientific">Congregibacter litoralis KT71</name>
    <dbReference type="NCBI Taxonomy" id="314285"/>
    <lineage>
        <taxon>Bacteria</taxon>
        <taxon>Pseudomonadati</taxon>
        <taxon>Pseudomonadota</taxon>
        <taxon>Gammaproteobacteria</taxon>
        <taxon>Cellvibrionales</taxon>
        <taxon>Halieaceae</taxon>
        <taxon>Congregibacter</taxon>
    </lineage>
</organism>
<evidence type="ECO:0000313" key="9">
    <source>
        <dbReference type="EMBL" id="EAQ98251.2"/>
    </source>
</evidence>
<keyword evidence="3" id="KW-0813">Transport</keyword>
<dbReference type="GO" id="GO:0022857">
    <property type="term" value="F:transmembrane transporter activity"/>
    <property type="evidence" value="ECO:0007669"/>
    <property type="project" value="InterPro"/>
</dbReference>
<dbReference type="GO" id="GO:0012505">
    <property type="term" value="C:endomembrane system"/>
    <property type="evidence" value="ECO:0007669"/>
    <property type="project" value="UniProtKB-SubCell"/>
</dbReference>
<feature type="transmembrane region" description="Helical" evidence="7">
    <location>
        <begin position="165"/>
        <end position="184"/>
    </location>
</feature>
<feature type="transmembrane region" description="Helical" evidence="7">
    <location>
        <begin position="359"/>
        <end position="381"/>
    </location>
</feature>
<evidence type="ECO:0000256" key="3">
    <source>
        <dbReference type="ARBA" id="ARBA00022448"/>
    </source>
</evidence>
<feature type="transmembrane region" description="Helical" evidence="7">
    <location>
        <begin position="134"/>
        <end position="159"/>
    </location>
</feature>
<reference evidence="9 10" key="2">
    <citation type="journal article" date="2009" name="PLoS ONE">
        <title>The photosynthetic apparatus and its regulation in the aerobic gammaproteobacterium Congregibacter litoralis gen. nov., sp. nov.</title>
        <authorList>
            <person name="Spring S."/>
            <person name="Lunsdorf H."/>
            <person name="Fuchs B.M."/>
            <person name="Tindall B.J."/>
        </authorList>
    </citation>
    <scope>NUCLEOTIDE SEQUENCE [LARGE SCALE GENOMIC DNA]</scope>
    <source>
        <strain evidence="9">KT71</strain>
    </source>
</reference>
<dbReference type="Proteomes" id="UP000019205">
    <property type="component" value="Chromosome"/>
</dbReference>
<name>A4A7I2_9GAMM</name>
<dbReference type="InterPro" id="IPR011701">
    <property type="entry name" value="MFS"/>
</dbReference>
<feature type="transmembrane region" description="Helical" evidence="7">
    <location>
        <begin position="301"/>
        <end position="322"/>
    </location>
</feature>